<sequence>IRWSADVFAELESQPAKRQRMMRSLTPGVAPFSGSVQLPLQGLHPQRGGGGPQATAGEVDFQQVALIGLG</sequence>
<gene>
    <name evidence="2" type="ORF">R0G64_32540</name>
</gene>
<organism evidence="2 3">
    <name type="scientific">Metapseudomonas otitidis</name>
    <dbReference type="NCBI Taxonomy" id="319939"/>
    <lineage>
        <taxon>Bacteria</taxon>
        <taxon>Pseudomonadati</taxon>
        <taxon>Pseudomonadota</taxon>
        <taxon>Gammaproteobacteria</taxon>
        <taxon>Pseudomonadales</taxon>
        <taxon>Pseudomonadaceae</taxon>
        <taxon>Metapseudomonas</taxon>
    </lineage>
</organism>
<name>A0ABU3Y1R9_9GAMM</name>
<protein>
    <submittedName>
        <fullName evidence="2">Uncharacterized protein</fullName>
    </submittedName>
</protein>
<feature type="region of interest" description="Disordered" evidence="1">
    <location>
        <begin position="36"/>
        <end position="55"/>
    </location>
</feature>
<evidence type="ECO:0000313" key="3">
    <source>
        <dbReference type="Proteomes" id="UP001273935"/>
    </source>
</evidence>
<feature type="non-terminal residue" evidence="2">
    <location>
        <position position="70"/>
    </location>
</feature>
<comment type="caution">
    <text evidence="2">The sequence shown here is derived from an EMBL/GenBank/DDBJ whole genome shotgun (WGS) entry which is preliminary data.</text>
</comment>
<evidence type="ECO:0000256" key="1">
    <source>
        <dbReference type="SAM" id="MobiDB-lite"/>
    </source>
</evidence>
<accession>A0ABU3Y1R9</accession>
<dbReference type="RefSeq" id="WP_317234945.1">
    <property type="nucleotide sequence ID" value="NZ_JAWJUL010000608.1"/>
</dbReference>
<proteinExistence type="predicted"/>
<dbReference type="Proteomes" id="UP001273935">
    <property type="component" value="Unassembled WGS sequence"/>
</dbReference>
<evidence type="ECO:0000313" key="2">
    <source>
        <dbReference type="EMBL" id="MDV3444042.1"/>
    </source>
</evidence>
<keyword evidence="3" id="KW-1185">Reference proteome</keyword>
<feature type="non-terminal residue" evidence="2">
    <location>
        <position position="1"/>
    </location>
</feature>
<dbReference type="EMBL" id="JAWJUL010000608">
    <property type="protein sequence ID" value="MDV3444042.1"/>
    <property type="molecule type" value="Genomic_DNA"/>
</dbReference>
<reference evidence="2 3" key="1">
    <citation type="submission" date="2023-10" db="EMBL/GenBank/DDBJ databases">
        <title>Pseudomonas otitidis isolated from a paediatric patient with cystic fibrosis in Chile.</title>
        <authorList>
            <person name="Amsteins-Romero L."/>
            <person name="Opazo-Capurro A."/>
            <person name="Matus-Kohler M."/>
            <person name="Gonzalez-Rocha G."/>
        </authorList>
    </citation>
    <scope>NUCLEOTIDE SEQUENCE [LARGE SCALE GENOMIC DNA]</scope>
    <source>
        <strain evidence="2 3">P-714</strain>
    </source>
</reference>